<evidence type="ECO:0000256" key="1">
    <source>
        <dbReference type="ARBA" id="ARBA00005196"/>
    </source>
</evidence>
<name>A0A0N0CTS6_9LACO</name>
<feature type="site" description="Could be important to modulate the pK values of the two catalytic cysteine residues" evidence="8">
    <location>
        <position position="221"/>
    </location>
</feature>
<dbReference type="Gene3D" id="3.10.310.10">
    <property type="entry name" value="Diaminopimelate Epimerase, Chain A, domain 1"/>
    <property type="match status" value="2"/>
</dbReference>
<dbReference type="EMBL" id="JXCZ01000034">
    <property type="protein sequence ID" value="KOY78831.1"/>
    <property type="molecule type" value="Genomic_DNA"/>
</dbReference>
<gene>
    <name evidence="8 10" type="primary">dapF</name>
    <name evidence="10" type="ORF">RZ72_03130</name>
</gene>
<feature type="binding site" evidence="8">
    <location>
        <begin position="79"/>
        <end position="80"/>
    </location>
    <ligand>
        <name>substrate</name>
    </ligand>
</feature>
<feature type="binding site" evidence="8">
    <location>
        <begin position="221"/>
        <end position="222"/>
    </location>
    <ligand>
        <name>substrate</name>
    </ligand>
</feature>
<dbReference type="EC" id="5.1.1.7" evidence="3 8"/>
<accession>A0A0N0CTS6</accession>
<dbReference type="PROSITE" id="PS01326">
    <property type="entry name" value="DAP_EPIMERASE"/>
    <property type="match status" value="1"/>
</dbReference>
<dbReference type="UniPathway" id="UPA00034">
    <property type="reaction ID" value="UER00025"/>
</dbReference>
<feature type="binding site" evidence="8">
    <location>
        <begin position="231"/>
        <end position="232"/>
    </location>
    <ligand>
        <name>substrate</name>
    </ligand>
</feature>
<dbReference type="AlphaFoldDB" id="A0A0N0CTS6"/>
<feature type="binding site" evidence="8">
    <location>
        <position position="203"/>
    </location>
    <ligand>
        <name>substrate</name>
    </ligand>
</feature>
<dbReference type="GO" id="GO:0009089">
    <property type="term" value="P:lysine biosynthetic process via diaminopimelate"/>
    <property type="evidence" value="ECO:0007669"/>
    <property type="project" value="UniProtKB-UniRule"/>
</dbReference>
<dbReference type="GO" id="GO:0005829">
    <property type="term" value="C:cytosol"/>
    <property type="evidence" value="ECO:0007669"/>
    <property type="project" value="TreeGrafter"/>
</dbReference>
<comment type="caution">
    <text evidence="10">The sequence shown here is derived from an EMBL/GenBank/DDBJ whole genome shotgun (WGS) entry which is preliminary data.</text>
</comment>
<evidence type="ECO:0000256" key="7">
    <source>
        <dbReference type="ARBA" id="ARBA00051712"/>
    </source>
</evidence>
<comment type="function">
    <text evidence="8">Catalyzes the stereoinversion of LL-2,6-diaminopimelate (L,L-DAP) to meso-diaminopimelate (meso-DAP), a precursor of L-lysine and an essential component of the bacterial peptidoglycan.</text>
</comment>
<comment type="similarity">
    <text evidence="2 8">Belongs to the diaminopimelate epimerase family.</text>
</comment>
<keyword evidence="6 8" id="KW-0413">Isomerase</keyword>
<feature type="binding site" evidence="8">
    <location>
        <position position="69"/>
    </location>
    <ligand>
        <name>substrate</name>
    </ligand>
</feature>
<reference evidence="10 11" key="1">
    <citation type="journal article" date="2015" name="Genome Biol. Evol.">
        <title>Functionally Structured Genomes in Lactobacillus kunkeei Colonizing the Honey Crop and Food Products of Honeybees and Stingless Bees.</title>
        <authorList>
            <person name="Tamarit D."/>
            <person name="Ellegaard K.M."/>
            <person name="Wikander J."/>
            <person name="Olofsson T."/>
            <person name="Vasquez A."/>
            <person name="Andersson S.G."/>
        </authorList>
    </citation>
    <scope>NUCLEOTIDE SEQUENCE [LARGE SCALE GENOMIC DNA]</scope>
    <source>
        <strain evidence="10 11">LAla</strain>
    </source>
</reference>
<feature type="active site" evidence="9">
    <location>
        <position position="78"/>
    </location>
</feature>
<evidence type="ECO:0000256" key="8">
    <source>
        <dbReference type="HAMAP-Rule" id="MF_00197"/>
    </source>
</evidence>
<dbReference type="InterPro" id="IPR001653">
    <property type="entry name" value="DAP_epimerase_DapF"/>
</dbReference>
<dbReference type="NCBIfam" id="TIGR00652">
    <property type="entry name" value="DapF"/>
    <property type="match status" value="1"/>
</dbReference>
<evidence type="ECO:0000256" key="5">
    <source>
        <dbReference type="ARBA" id="ARBA00023154"/>
    </source>
</evidence>
<feature type="binding site" evidence="8">
    <location>
        <position position="167"/>
    </location>
    <ligand>
        <name>substrate</name>
    </ligand>
</feature>
<protein>
    <recommendedName>
        <fullName evidence="3 8">Diaminopimelate epimerase</fullName>
        <shortName evidence="8">DAP epimerase</shortName>
        <ecNumber evidence="3 8">5.1.1.7</ecNumber>
    </recommendedName>
    <alternativeName>
        <fullName evidence="8">PLP-independent amino acid racemase</fullName>
    </alternativeName>
</protein>
<organism evidence="10 11">
    <name type="scientific">Apilactobacillus kunkeei</name>
    <dbReference type="NCBI Taxonomy" id="148814"/>
    <lineage>
        <taxon>Bacteria</taxon>
        <taxon>Bacillati</taxon>
        <taxon>Bacillota</taxon>
        <taxon>Bacilli</taxon>
        <taxon>Lactobacillales</taxon>
        <taxon>Lactobacillaceae</taxon>
        <taxon>Apilactobacillus</taxon>
    </lineage>
</organism>
<comment type="subunit">
    <text evidence="8">Homodimer.</text>
</comment>
<keyword evidence="5 8" id="KW-0457">Lysine biosynthesis</keyword>
<comment type="caution">
    <text evidence="8">Lacks conserved residue(s) required for the propagation of feature annotation.</text>
</comment>
<feature type="active site" description="Proton donor" evidence="8">
    <location>
        <position position="78"/>
    </location>
</feature>
<comment type="pathway">
    <text evidence="1 8">Amino-acid biosynthesis; L-lysine biosynthesis via DAP pathway; DL-2,6-diaminopimelate from LL-2,6-diaminopimelate: step 1/1.</text>
</comment>
<proteinExistence type="inferred from homology"/>
<dbReference type="Proteomes" id="UP000037749">
    <property type="component" value="Unassembled WGS sequence"/>
</dbReference>
<dbReference type="InterPro" id="IPR018510">
    <property type="entry name" value="DAP_epimerase_AS"/>
</dbReference>
<feature type="binding site" evidence="8">
    <location>
        <position position="12"/>
    </location>
    <ligand>
        <name>substrate</name>
    </ligand>
</feature>
<keyword evidence="4 8" id="KW-0028">Amino-acid biosynthesis</keyword>
<comment type="catalytic activity">
    <reaction evidence="7 8">
        <text>(2S,6S)-2,6-diaminopimelate = meso-2,6-diaminopimelate</text>
        <dbReference type="Rhea" id="RHEA:15393"/>
        <dbReference type="ChEBI" id="CHEBI:57609"/>
        <dbReference type="ChEBI" id="CHEBI:57791"/>
        <dbReference type="EC" id="5.1.1.7"/>
    </reaction>
</comment>
<evidence type="ECO:0000256" key="9">
    <source>
        <dbReference type="PROSITE-ProRule" id="PRU10125"/>
    </source>
</evidence>
<dbReference type="Pfam" id="PF01678">
    <property type="entry name" value="DAP_epimerase"/>
    <property type="match status" value="2"/>
</dbReference>
<dbReference type="SUPFAM" id="SSF54506">
    <property type="entry name" value="Diaminopimelate epimerase-like"/>
    <property type="match status" value="2"/>
</dbReference>
<dbReference type="PANTHER" id="PTHR31689">
    <property type="entry name" value="DIAMINOPIMELATE EPIMERASE, CHLOROPLASTIC"/>
    <property type="match status" value="1"/>
</dbReference>
<keyword evidence="8" id="KW-0963">Cytoplasm</keyword>
<comment type="subcellular location">
    <subcellularLocation>
        <location evidence="8">Cytoplasm</location>
    </subcellularLocation>
</comment>
<dbReference type="HAMAP" id="MF_00197">
    <property type="entry name" value="DAP_epimerase"/>
    <property type="match status" value="1"/>
</dbReference>
<feature type="site" description="Could be important to modulate the pK values of the two catalytic cysteine residues" evidence="8">
    <location>
        <position position="169"/>
    </location>
</feature>
<evidence type="ECO:0000256" key="3">
    <source>
        <dbReference type="ARBA" id="ARBA00013080"/>
    </source>
</evidence>
<evidence type="ECO:0000313" key="10">
    <source>
        <dbReference type="EMBL" id="KOY78831.1"/>
    </source>
</evidence>
<evidence type="ECO:0000256" key="6">
    <source>
        <dbReference type="ARBA" id="ARBA00023235"/>
    </source>
</evidence>
<dbReference type="GO" id="GO:0008837">
    <property type="term" value="F:diaminopimelate epimerase activity"/>
    <property type="evidence" value="ECO:0007669"/>
    <property type="project" value="UniProtKB-UniRule"/>
</dbReference>
<dbReference type="RefSeq" id="WP_053796857.1">
    <property type="nucleotide sequence ID" value="NZ_JXCZ01000034.1"/>
</dbReference>
<evidence type="ECO:0000313" key="11">
    <source>
        <dbReference type="Proteomes" id="UP000037749"/>
    </source>
</evidence>
<feature type="active site" description="Proton acceptor" evidence="8">
    <location>
        <position position="230"/>
    </location>
</feature>
<sequence>MTKLHYVHGSENHFFLLDVDELKDSLDDYQLSYLAKKLAQSDVLPYSDGLLVVDHSDHDECIGQMKVFNSNGSVASMCGNGLRCVGRYLSEKFNQTDFKVQTMQADLNVHVFDDIAKGVSWVGVQIAPVKFAPADLPYTNLDFDQIINEEIPEFSDHLKFTSMAVPNPHLISFVEDDNDLEEPLFNLGTYLNQPNDYYPDGVNVNFAKILGTNKIFVRTFERGVGFTNACGTGMSATSMAFAMNYPELVDVNEPIDVFNPGGKVQTKVHTEPDNRWIQLMGNATFVGYIEVDEVDLLSEPIENKLVESGEEADYLAFIDTIKQ</sequence>
<dbReference type="PANTHER" id="PTHR31689:SF0">
    <property type="entry name" value="DIAMINOPIMELATE EPIMERASE"/>
    <property type="match status" value="1"/>
</dbReference>
<evidence type="ECO:0000256" key="4">
    <source>
        <dbReference type="ARBA" id="ARBA00022605"/>
    </source>
</evidence>
<dbReference type="PATRIC" id="fig|148814.9.peg.1125"/>
<evidence type="ECO:0000256" key="2">
    <source>
        <dbReference type="ARBA" id="ARBA00010219"/>
    </source>
</evidence>